<sequence length="60" mass="7051">MLKISNSRLLYQHDHFLQNNVERVSDAVHALRRFGWAQAPSLRKRHSGQQPECIAPRLSW</sequence>
<name>A0A918LX89_9ACTN</name>
<organism evidence="1 2">
    <name type="scientific">Streptomyces purpureus</name>
    <dbReference type="NCBI Taxonomy" id="1951"/>
    <lineage>
        <taxon>Bacteria</taxon>
        <taxon>Bacillati</taxon>
        <taxon>Actinomycetota</taxon>
        <taxon>Actinomycetes</taxon>
        <taxon>Kitasatosporales</taxon>
        <taxon>Streptomycetaceae</taxon>
        <taxon>Streptomyces</taxon>
    </lineage>
</organism>
<protein>
    <submittedName>
        <fullName evidence="1">Uncharacterized protein</fullName>
    </submittedName>
</protein>
<evidence type="ECO:0000313" key="1">
    <source>
        <dbReference type="EMBL" id="GGT67587.1"/>
    </source>
</evidence>
<dbReference type="Proteomes" id="UP000619486">
    <property type="component" value="Unassembled WGS sequence"/>
</dbReference>
<evidence type="ECO:0000313" key="2">
    <source>
        <dbReference type="Proteomes" id="UP000619486"/>
    </source>
</evidence>
<proteinExistence type="predicted"/>
<keyword evidence="2" id="KW-1185">Reference proteome</keyword>
<accession>A0A918LX89</accession>
<comment type="caution">
    <text evidence="1">The sequence shown here is derived from an EMBL/GenBank/DDBJ whole genome shotgun (WGS) entry which is preliminary data.</text>
</comment>
<dbReference type="EMBL" id="BMQQ01000074">
    <property type="protein sequence ID" value="GGT67587.1"/>
    <property type="molecule type" value="Genomic_DNA"/>
</dbReference>
<reference evidence="1" key="1">
    <citation type="journal article" date="2014" name="Int. J. Syst. Evol. Microbiol.">
        <title>Complete genome sequence of Corynebacterium casei LMG S-19264T (=DSM 44701T), isolated from a smear-ripened cheese.</title>
        <authorList>
            <consortium name="US DOE Joint Genome Institute (JGI-PGF)"/>
            <person name="Walter F."/>
            <person name="Albersmeier A."/>
            <person name="Kalinowski J."/>
            <person name="Ruckert C."/>
        </authorList>
    </citation>
    <scope>NUCLEOTIDE SEQUENCE</scope>
    <source>
        <strain evidence="1">JCM 3172</strain>
    </source>
</reference>
<dbReference type="AlphaFoldDB" id="A0A918LX89"/>
<gene>
    <name evidence="1" type="ORF">GCM10014713_69770</name>
</gene>
<reference evidence="1" key="2">
    <citation type="submission" date="2020-09" db="EMBL/GenBank/DDBJ databases">
        <authorList>
            <person name="Sun Q."/>
            <person name="Ohkuma M."/>
        </authorList>
    </citation>
    <scope>NUCLEOTIDE SEQUENCE</scope>
    <source>
        <strain evidence="1">JCM 3172</strain>
    </source>
</reference>